<protein>
    <recommendedName>
        <fullName evidence="4">Secreted protein</fullName>
    </recommendedName>
</protein>
<proteinExistence type="predicted"/>
<feature type="region of interest" description="Disordered" evidence="1">
    <location>
        <begin position="35"/>
        <end position="72"/>
    </location>
</feature>
<comment type="caution">
    <text evidence="2">The sequence shown here is derived from an EMBL/GenBank/DDBJ whole genome shotgun (WGS) entry which is preliminary data.</text>
</comment>
<evidence type="ECO:0008006" key="4">
    <source>
        <dbReference type="Google" id="ProtNLM"/>
    </source>
</evidence>
<organism evidence="2 3">
    <name type="scientific">Caerostris extrusa</name>
    <name type="common">Bark spider</name>
    <name type="synonym">Caerostris bankana</name>
    <dbReference type="NCBI Taxonomy" id="172846"/>
    <lineage>
        <taxon>Eukaryota</taxon>
        <taxon>Metazoa</taxon>
        <taxon>Ecdysozoa</taxon>
        <taxon>Arthropoda</taxon>
        <taxon>Chelicerata</taxon>
        <taxon>Arachnida</taxon>
        <taxon>Araneae</taxon>
        <taxon>Araneomorphae</taxon>
        <taxon>Entelegynae</taxon>
        <taxon>Araneoidea</taxon>
        <taxon>Araneidae</taxon>
        <taxon>Caerostris</taxon>
    </lineage>
</organism>
<accession>A0AAV4P8L8</accession>
<feature type="compositionally biased region" description="Basic and acidic residues" evidence="1">
    <location>
        <begin position="40"/>
        <end position="50"/>
    </location>
</feature>
<keyword evidence="3" id="KW-1185">Reference proteome</keyword>
<reference evidence="2 3" key="1">
    <citation type="submission" date="2021-06" db="EMBL/GenBank/DDBJ databases">
        <title>Caerostris extrusa draft genome.</title>
        <authorList>
            <person name="Kono N."/>
            <person name="Arakawa K."/>
        </authorList>
    </citation>
    <scope>NUCLEOTIDE SEQUENCE [LARGE SCALE GENOMIC DNA]</scope>
</reference>
<dbReference type="EMBL" id="BPLR01004132">
    <property type="protein sequence ID" value="GIX92511.1"/>
    <property type="molecule type" value="Genomic_DNA"/>
</dbReference>
<dbReference type="AlphaFoldDB" id="A0AAV4P8L8"/>
<name>A0AAV4P8L8_CAEEX</name>
<feature type="compositionally biased region" description="Polar residues" evidence="1">
    <location>
        <begin position="58"/>
        <end position="72"/>
    </location>
</feature>
<evidence type="ECO:0000313" key="2">
    <source>
        <dbReference type="EMBL" id="GIX92511.1"/>
    </source>
</evidence>
<sequence>MDKESYLLFLLLQSDITVSFGGADLRQGVASCGPLPIPEAEQRHGEETRRLATPLTPPQHSMTTESVNVDFE</sequence>
<gene>
    <name evidence="2" type="ORF">CEXT_100311</name>
</gene>
<dbReference type="Proteomes" id="UP001054945">
    <property type="component" value="Unassembled WGS sequence"/>
</dbReference>
<evidence type="ECO:0000313" key="3">
    <source>
        <dbReference type="Proteomes" id="UP001054945"/>
    </source>
</evidence>
<evidence type="ECO:0000256" key="1">
    <source>
        <dbReference type="SAM" id="MobiDB-lite"/>
    </source>
</evidence>